<dbReference type="Pfam" id="PF07195">
    <property type="entry name" value="FliD_C"/>
    <property type="match status" value="1"/>
</dbReference>
<evidence type="ECO:0000259" key="6">
    <source>
        <dbReference type="Pfam" id="PF02465"/>
    </source>
</evidence>
<comment type="subcellular location">
    <subcellularLocation>
        <location evidence="5">Secreted</location>
    </subcellularLocation>
    <subcellularLocation>
        <location evidence="5">Bacterial flagellum</location>
    </subcellularLocation>
</comment>
<feature type="domain" description="Flagellar hook-associated protein 2 C-terminal" evidence="7">
    <location>
        <begin position="227"/>
        <end position="484"/>
    </location>
</feature>
<evidence type="ECO:0000256" key="3">
    <source>
        <dbReference type="ARBA" id="ARBA00023054"/>
    </source>
</evidence>
<accession>A0ABW3LM40</accession>
<gene>
    <name evidence="8" type="ORF">ACFQ3N_10825</name>
</gene>
<dbReference type="Proteomes" id="UP001597040">
    <property type="component" value="Unassembled WGS sequence"/>
</dbReference>
<dbReference type="PANTHER" id="PTHR30288">
    <property type="entry name" value="FLAGELLAR CAP/ASSEMBLY PROTEIN FLID"/>
    <property type="match status" value="1"/>
</dbReference>
<evidence type="ECO:0000256" key="2">
    <source>
        <dbReference type="ARBA" id="ARBA00011255"/>
    </source>
</evidence>
<comment type="similarity">
    <text evidence="1 5">Belongs to the FliD family.</text>
</comment>
<evidence type="ECO:0000256" key="1">
    <source>
        <dbReference type="ARBA" id="ARBA00009764"/>
    </source>
</evidence>
<keyword evidence="9" id="KW-1185">Reference proteome</keyword>
<dbReference type="InterPro" id="IPR003481">
    <property type="entry name" value="FliD_N"/>
</dbReference>
<protein>
    <recommendedName>
        <fullName evidence="5">Flagellar hook-associated protein 2</fullName>
        <shortName evidence="5">HAP2</shortName>
    </recommendedName>
    <alternativeName>
        <fullName evidence="5">Flagellar cap protein</fullName>
    </alternativeName>
</protein>
<dbReference type="Pfam" id="PF02465">
    <property type="entry name" value="FliD_N"/>
    <property type="match status" value="1"/>
</dbReference>
<reference evidence="9" key="1">
    <citation type="journal article" date="2019" name="Int. J. Syst. Evol. Microbiol.">
        <title>The Global Catalogue of Microorganisms (GCM) 10K type strain sequencing project: providing services to taxonomists for standard genome sequencing and annotation.</title>
        <authorList>
            <consortium name="The Broad Institute Genomics Platform"/>
            <consortium name="The Broad Institute Genome Sequencing Center for Infectious Disease"/>
            <person name="Wu L."/>
            <person name="Ma J."/>
        </authorList>
    </citation>
    <scope>NUCLEOTIDE SEQUENCE [LARGE SCALE GENOMIC DNA]</scope>
    <source>
        <strain evidence="9">CCUG 56754</strain>
    </source>
</reference>
<dbReference type="EMBL" id="JBHTKJ010000026">
    <property type="protein sequence ID" value="MFD1038878.1"/>
    <property type="molecule type" value="Genomic_DNA"/>
</dbReference>
<keyword evidence="3" id="KW-0175">Coiled coil</keyword>
<evidence type="ECO:0000256" key="4">
    <source>
        <dbReference type="ARBA" id="ARBA00023143"/>
    </source>
</evidence>
<evidence type="ECO:0000313" key="9">
    <source>
        <dbReference type="Proteomes" id="UP001597040"/>
    </source>
</evidence>
<comment type="subunit">
    <text evidence="2 5">Homopentamer.</text>
</comment>
<keyword evidence="4 5" id="KW-0975">Bacterial flagellum</keyword>
<evidence type="ECO:0000313" key="8">
    <source>
        <dbReference type="EMBL" id="MFD1038878.1"/>
    </source>
</evidence>
<comment type="function">
    <text evidence="5">Required for morphogenesis and for the elongation of the flagellar filament by facilitating polymerization of the flagellin monomers at the tip of growing filament. Forms a capping structure, which prevents flagellin subunits (transported through the central channel of the flagellum) from leaking out without polymerization at the distal end.</text>
</comment>
<dbReference type="InterPro" id="IPR010809">
    <property type="entry name" value="FliD_C"/>
</dbReference>
<evidence type="ECO:0000259" key="7">
    <source>
        <dbReference type="Pfam" id="PF07195"/>
    </source>
</evidence>
<feature type="domain" description="Flagellar hook-associated protein 2 N-terminal" evidence="6">
    <location>
        <begin position="8"/>
        <end position="103"/>
    </location>
</feature>
<keyword evidence="8" id="KW-0969">Cilium</keyword>
<keyword evidence="5" id="KW-0964">Secreted</keyword>
<dbReference type="NCBIfam" id="NF005833">
    <property type="entry name" value="PRK07737.1"/>
    <property type="match status" value="1"/>
</dbReference>
<dbReference type="InterPro" id="IPR040026">
    <property type="entry name" value="FliD"/>
</dbReference>
<name>A0ABW3LM40_9BACI</name>
<dbReference type="RefSeq" id="WP_390362263.1">
    <property type="nucleotide sequence ID" value="NZ_JBHTKJ010000026.1"/>
</dbReference>
<organism evidence="8 9">
    <name type="scientific">Virgibacillus byunsanensis</name>
    <dbReference type="NCBI Taxonomy" id="570945"/>
    <lineage>
        <taxon>Bacteria</taxon>
        <taxon>Bacillati</taxon>
        <taxon>Bacillota</taxon>
        <taxon>Bacilli</taxon>
        <taxon>Bacillales</taxon>
        <taxon>Bacillaceae</taxon>
        <taxon>Virgibacillus</taxon>
    </lineage>
</organism>
<proteinExistence type="inferred from homology"/>
<dbReference type="PANTHER" id="PTHR30288:SF0">
    <property type="entry name" value="FLAGELLAR HOOK-ASSOCIATED PROTEIN 2"/>
    <property type="match status" value="1"/>
</dbReference>
<evidence type="ECO:0000256" key="5">
    <source>
        <dbReference type="RuleBase" id="RU362066"/>
    </source>
</evidence>
<keyword evidence="8" id="KW-0966">Cell projection</keyword>
<keyword evidence="8" id="KW-0282">Flagellum</keyword>
<sequence>MRIGGLASGMDIDSLVGKLMEAERMPLQKMEQDQTKLTWQRDSFRDINKKLLELDDMMLNMKMSSTYNSKSVSSSNESAVTATASSSADNGLYNIEVTQMATSAINISQSAIGQEIDPNESMNTQQFTTDVNNGTYKFSTYDEETEGMKEHTFEVKDGDSLNDVLKRITDADNNVRAFFDEPSQKVIMETIRTGNYNENGSEIDFNGTDNAFFTDVLNLDPTQEDGGENAQFTYNGLATVMESKTNSYQLNGVNFQFKSEGSASLTVTNNVESSFEKIMDFVDKYNEVVETLNGTQQEEKFRDYKPLTDEQKEDMSEKQIELWEEKAKSGLLRGESSISSGLFSMRQSWYSTVETGGDITSLTQIGIKTSSNYMDGGKLEVNETDLKNALRDNPGDVQKLFSNNAEGDSRGLVNRLEDAVESTMSKIEERAGKGTDTLENYTLGKRMKDVTTRIAAFEDRLVQKENRYWSQFTQMEKAIQRMNQQSAQLAQFSGGGGMM</sequence>
<comment type="caution">
    <text evidence="8">The sequence shown here is derived from an EMBL/GenBank/DDBJ whole genome shotgun (WGS) entry which is preliminary data.</text>
</comment>